<feature type="domain" description="SAC" evidence="2">
    <location>
        <begin position="371"/>
        <end position="796"/>
    </location>
</feature>
<comment type="caution">
    <text evidence="3">The sequence shown here is derived from an EMBL/GenBank/DDBJ whole genome shotgun (WGS) entry which is preliminary data.</text>
</comment>
<feature type="region of interest" description="Disordered" evidence="1">
    <location>
        <begin position="2149"/>
        <end position="2184"/>
    </location>
</feature>
<gene>
    <name evidence="3" type="ORF">PAPYR_8333</name>
</gene>
<feature type="region of interest" description="Disordered" evidence="1">
    <location>
        <begin position="150"/>
        <end position="176"/>
    </location>
</feature>
<evidence type="ECO:0000313" key="3">
    <source>
        <dbReference type="EMBL" id="KAJ4456433.1"/>
    </source>
</evidence>
<dbReference type="PANTHER" id="PTHR46817:SF1">
    <property type="entry name" value="SAC DOMAIN-CONTAINING PROTEIN"/>
    <property type="match status" value="1"/>
</dbReference>
<feature type="compositionally biased region" description="Low complexity" evidence="1">
    <location>
        <begin position="1131"/>
        <end position="1144"/>
    </location>
</feature>
<dbReference type="InterPro" id="IPR002013">
    <property type="entry name" value="SAC_dom"/>
</dbReference>
<feature type="compositionally biased region" description="Pro residues" evidence="1">
    <location>
        <begin position="1506"/>
        <end position="1525"/>
    </location>
</feature>
<feature type="region of interest" description="Disordered" evidence="1">
    <location>
        <begin position="571"/>
        <end position="613"/>
    </location>
</feature>
<feature type="compositionally biased region" description="Pro residues" evidence="1">
    <location>
        <begin position="1256"/>
        <end position="1274"/>
    </location>
</feature>
<feature type="region of interest" description="Disordered" evidence="1">
    <location>
        <begin position="844"/>
        <end position="893"/>
    </location>
</feature>
<feature type="compositionally biased region" description="Polar residues" evidence="1">
    <location>
        <begin position="595"/>
        <end position="613"/>
    </location>
</feature>
<dbReference type="Pfam" id="PF02383">
    <property type="entry name" value="Syja_N"/>
    <property type="match status" value="1"/>
</dbReference>
<feature type="compositionally biased region" description="Polar residues" evidence="1">
    <location>
        <begin position="190"/>
        <end position="208"/>
    </location>
</feature>
<feature type="compositionally biased region" description="Low complexity" evidence="1">
    <location>
        <begin position="1103"/>
        <end position="1118"/>
    </location>
</feature>
<feature type="compositionally biased region" description="Low complexity" evidence="1">
    <location>
        <begin position="1658"/>
        <end position="1667"/>
    </location>
</feature>
<dbReference type="EMBL" id="JAPMOS010000070">
    <property type="protein sequence ID" value="KAJ4456433.1"/>
    <property type="molecule type" value="Genomic_DNA"/>
</dbReference>
<feature type="compositionally biased region" description="Low complexity" evidence="1">
    <location>
        <begin position="847"/>
        <end position="868"/>
    </location>
</feature>
<protein>
    <submittedName>
        <fullName evidence="3">Synaptojanin</fullName>
    </submittedName>
</protein>
<feature type="region of interest" description="Disordered" evidence="1">
    <location>
        <begin position="1506"/>
        <end position="1526"/>
    </location>
</feature>
<feature type="compositionally biased region" description="Pro residues" evidence="1">
    <location>
        <begin position="1119"/>
        <end position="1130"/>
    </location>
</feature>
<feature type="region of interest" description="Disordered" evidence="1">
    <location>
        <begin position="1690"/>
        <end position="1729"/>
    </location>
</feature>
<sequence>MASRISRHVFVECTANCYFIVSSLCTRKDTQVISIEPTSGQLVYTAIPGVDLFPKEQDALAAISQRFGGVLHVLPFAAILGYVVLGREAWLHIATKVDSCFPQFPSSFSLVHRPIAHQADTTLVLPPTHRVFTVTESRWLHIGLQSPLSPPPMGDFRSSTCLEPAQHAGPGAAERDVQLPTSHLTQASAISEDQTQQISSPANVCTQTAPPPPASPRDLALSLLAERRAAEAISWGAAQAAALPMPSAYQGPVTSTPSPDDSILFANQRTPPRPPPPPGAPDAPTGQSGRGESPLTSLAGYEETPEFRGLWWSLHRTGMAQNGRECGAGDLPPDVTPAWGSPDVRQDLAGGGAPPGGLPLIYYDAKTHERARAFSVDGTHWYCETADLTRPYPSGRQVDDYDPAFCWNTLFRVPFELAGLGQWCAVLLQGAAMGRELLMHTKRPGYLGFMARKSAVNPGARFYARGLNDAAGAGNEMECEQLLVVDVNGASIVIKEKPFELVPLYWQRVATRYQHRPIWCVSLLRCDEKQQSELRLTEAFQESLRIARRAKVDSPALSIVNFDWHHNLKDNRGTATHEHSNFNLKTTGAPPPTSTPISINQGDTPKTASPQSAKFSTLAYEHPRPSPHWSSTLPYQPPRQTLGLNYATQGLWTKLKDIVRDVGMSSGTVRLLPALASRCCCSHPSIYRPNPPCLLLPRTSASGAVGVGATQSGMLRWNCADSVDRTNLGTFFCSIQLLAEQCRVLCHGLPGLPNEPWAAFALNLDEIQKMLPSNVLAALAEIYVQTGDINSELYTSSPAIHTHLMRAFSPNLGAAPSNTLVPSQPLTTTATALTALSPSIITALTAPHSPHSPHSTTTTSPPSPWHHTAPLSNFPSRHTHTRPGDPSDLHPASHLRRSHHIFSPRRSPCLSVPHAHVHRFSIVVLLLICGHPTLSHPIPLPSMKRRIQNVYRDAQMQSCYEAYVGLVDFPRLYPFHYHLYSKALHRPAPTPSSLLLPAGTRAPHPYMLTGHLNDLPARSPPFALTALPVSTLLRPVNADLSVCPTGTPWGAALCLGTAGLAAWGPSLIAHSPSLGGGTRGTMSLESGSLAAMVAEASATPLLRPAHPSASHSAAASVSRPPPASPAPNPNPATTTPRTTPKLARLPPPTPPPPLLDPPFPTPIGGSQARRTGAGEPDEGPVPSGGYPRCPLPPTTSLGPAALEILRNVVGITQDGIDIAELYIWLARPSRITHILFHQLPPAPPPAASAAAASPASPQPGAPAGAPPEMSPPPQAEAAHLVAPSCCPCFADVAVGPTIDKLVPVLENALLARHLTGPEGHVPHAASTGAFFAGQQQQQPQHQQQQQQPSSGAGEQEDTWLPCVEWAALPGLPSTPTSGPTEPLSALGAPEGCGGPAVYTTVLSIPPGANGDAPDGGSDDALQDLLVGEEPVMPRKRGLEVTAGIARTHPLGEVLAEGRRAVGPARLVRITLRGANASQLVVGKAVVFGYPIDTPCPLVAPPPLHTTPSAPAPAPAAPAASTPPPSSTALIPAPPALAASAALPVLVALLRHTFRFYQRVHPFLRWPPEAPAGPMRGAAAGGGAALTIPGRGPEAEEAAAAAHAEHESFVPTKTVESSPLAEACTLGDPLGGGSSISIGAPPSSSPLAHDHEEPPPSPTAASAPAETSRAGSGAHFQAIAEADDPLAALAASEPDEEEDGDDDSSHQQQQQQPPQPPQPRSAPGLPRFARHPDLRPVALVRALGLELAATVVGLGWGPFGALLRRAVGVVGLRPEDADRAMAELEWEQFVLAPGDLPTQQPASQKVTCIPSRGWREPQPLCQPCGSQVAHQLALIQHVALLREETLLSQTEELAGPLRQLALCPQHISVSAPLLHTLTRPIPLPYQLALCPQHISVSARVHPTAHSATARPAPAATDLGLAMAALGSTRRCRDQSGHLPRGRFLHGCAHGHGTAAVPAVGNSRSATRGAPLGIARCDASRHPTLHSASSSSSSVSFAPRRPPPGLPWVEFSLVLPCPALVTAVSLIADHTGLPAAEGALQLSIQGSAFAPISGPQRGPWGVPNLGPFGEAESPLNPPLSCRLVAIRLTRSGLPQGASLPPFHLHRIRVLGRPVPFQIDRSPALSAPDEQAIRRVLATPLCGLQTAGPLRRPVRGWASPRPASSHLHPPHTGTQSPVRRPGPSNPGVELRFAGGRKFVAAIKLTLRTAIEALDLPVMLHLTAAGKDPASHHHQAYPLALPPAPFTGSVFVELPPEALPRSASLCVSLSCPCHDRWMGHSPLGPWILRVTAYA</sequence>
<feature type="region of interest" description="Disordered" evidence="1">
    <location>
        <begin position="1332"/>
        <end position="1356"/>
    </location>
</feature>
<proteinExistence type="predicted"/>
<evidence type="ECO:0000256" key="1">
    <source>
        <dbReference type="SAM" id="MobiDB-lite"/>
    </source>
</evidence>
<organism evidence="3 4">
    <name type="scientific">Paratrimastix pyriformis</name>
    <dbReference type="NCBI Taxonomy" id="342808"/>
    <lineage>
        <taxon>Eukaryota</taxon>
        <taxon>Metamonada</taxon>
        <taxon>Preaxostyla</taxon>
        <taxon>Paratrimastigidae</taxon>
        <taxon>Paratrimastix</taxon>
    </lineage>
</organism>
<feature type="region of interest" description="Disordered" evidence="1">
    <location>
        <begin position="190"/>
        <end position="217"/>
    </location>
</feature>
<evidence type="ECO:0000313" key="4">
    <source>
        <dbReference type="Proteomes" id="UP001141327"/>
    </source>
</evidence>
<feature type="compositionally biased region" description="Acidic residues" evidence="1">
    <location>
        <begin position="1692"/>
        <end position="1701"/>
    </location>
</feature>
<feature type="region of interest" description="Disordered" evidence="1">
    <location>
        <begin position="1574"/>
        <end position="1673"/>
    </location>
</feature>
<feature type="region of interest" description="Disordered" evidence="1">
    <location>
        <begin position="1243"/>
        <end position="1276"/>
    </location>
</feature>
<dbReference type="PANTHER" id="PTHR46817">
    <property type="entry name" value="PHOSPHOINOSITIDE PHOSPHATASE SAC9-RELATED"/>
    <property type="match status" value="1"/>
</dbReference>
<feature type="compositionally biased region" description="Pro residues" evidence="1">
    <location>
        <begin position="271"/>
        <end position="281"/>
    </location>
</feature>
<feature type="region of interest" description="Disordered" evidence="1">
    <location>
        <begin position="1103"/>
        <end position="1192"/>
    </location>
</feature>
<name>A0ABQ8UAV4_9EUKA</name>
<accession>A0ABQ8UAV4</accession>
<dbReference type="PROSITE" id="PS50275">
    <property type="entry name" value="SAC"/>
    <property type="match status" value="1"/>
</dbReference>
<feature type="compositionally biased region" description="Pro residues" evidence="1">
    <location>
        <begin position="1145"/>
        <end position="1161"/>
    </location>
</feature>
<dbReference type="Proteomes" id="UP001141327">
    <property type="component" value="Unassembled WGS sequence"/>
</dbReference>
<keyword evidence="4" id="KW-1185">Reference proteome</keyword>
<feature type="compositionally biased region" description="Low complexity" evidence="1">
    <location>
        <begin position="1334"/>
        <end position="1348"/>
    </location>
</feature>
<feature type="compositionally biased region" description="Low complexity" evidence="1">
    <location>
        <begin position="1634"/>
        <end position="1646"/>
    </location>
</feature>
<feature type="compositionally biased region" description="Basic and acidic residues" evidence="1">
    <location>
        <begin position="571"/>
        <end position="580"/>
    </location>
</feature>
<evidence type="ECO:0000259" key="2">
    <source>
        <dbReference type="PROSITE" id="PS50275"/>
    </source>
</evidence>
<feature type="region of interest" description="Disordered" evidence="1">
    <location>
        <begin position="249"/>
        <end position="297"/>
    </location>
</feature>
<reference evidence="3" key="1">
    <citation type="journal article" date="2022" name="bioRxiv">
        <title>Genomics of Preaxostyla Flagellates Illuminates Evolutionary Transitions and the Path Towards Mitochondrial Loss.</title>
        <authorList>
            <person name="Novak L.V.F."/>
            <person name="Treitli S.C."/>
            <person name="Pyrih J."/>
            <person name="Halakuc P."/>
            <person name="Pipaliya S.V."/>
            <person name="Vacek V."/>
            <person name="Brzon O."/>
            <person name="Soukal P."/>
            <person name="Eme L."/>
            <person name="Dacks J.B."/>
            <person name="Karnkowska A."/>
            <person name="Elias M."/>
            <person name="Hampl V."/>
        </authorList>
    </citation>
    <scope>NUCLEOTIDE SEQUENCE</scope>
    <source>
        <strain evidence="3">RCP-MX</strain>
    </source>
</reference>